<feature type="region of interest" description="Disordered" evidence="1">
    <location>
        <begin position="1"/>
        <end position="39"/>
    </location>
</feature>
<feature type="compositionally biased region" description="Low complexity" evidence="1">
    <location>
        <begin position="255"/>
        <end position="268"/>
    </location>
</feature>
<keyword evidence="3" id="KW-1185">Reference proteome</keyword>
<reference evidence="2 3" key="1">
    <citation type="submission" date="2019-05" db="EMBL/GenBank/DDBJ databases">
        <title>Another draft genome of Portunus trituberculatus and its Hox gene families provides insights of decapod evolution.</title>
        <authorList>
            <person name="Jeong J.-H."/>
            <person name="Song I."/>
            <person name="Kim S."/>
            <person name="Choi T."/>
            <person name="Kim D."/>
            <person name="Ryu S."/>
            <person name="Kim W."/>
        </authorList>
    </citation>
    <scope>NUCLEOTIDE SEQUENCE [LARGE SCALE GENOMIC DNA]</scope>
    <source>
        <tissue evidence="2">Muscle</tissue>
    </source>
</reference>
<feature type="region of interest" description="Disordered" evidence="1">
    <location>
        <begin position="1379"/>
        <end position="1408"/>
    </location>
</feature>
<accession>A0A5B7EPF4</accession>
<feature type="compositionally biased region" description="Polar residues" evidence="1">
    <location>
        <begin position="1193"/>
        <end position="1203"/>
    </location>
</feature>
<feature type="region of interest" description="Disordered" evidence="1">
    <location>
        <begin position="71"/>
        <end position="218"/>
    </location>
</feature>
<feature type="compositionally biased region" description="Basic residues" evidence="1">
    <location>
        <begin position="273"/>
        <end position="284"/>
    </location>
</feature>
<feature type="compositionally biased region" description="Pro residues" evidence="1">
    <location>
        <begin position="321"/>
        <end position="334"/>
    </location>
</feature>
<organism evidence="2 3">
    <name type="scientific">Portunus trituberculatus</name>
    <name type="common">Swimming crab</name>
    <name type="synonym">Neptunus trituberculatus</name>
    <dbReference type="NCBI Taxonomy" id="210409"/>
    <lineage>
        <taxon>Eukaryota</taxon>
        <taxon>Metazoa</taxon>
        <taxon>Ecdysozoa</taxon>
        <taxon>Arthropoda</taxon>
        <taxon>Crustacea</taxon>
        <taxon>Multicrustacea</taxon>
        <taxon>Malacostraca</taxon>
        <taxon>Eumalacostraca</taxon>
        <taxon>Eucarida</taxon>
        <taxon>Decapoda</taxon>
        <taxon>Pleocyemata</taxon>
        <taxon>Brachyura</taxon>
        <taxon>Eubrachyura</taxon>
        <taxon>Portunoidea</taxon>
        <taxon>Portunidae</taxon>
        <taxon>Portuninae</taxon>
        <taxon>Portunus</taxon>
    </lineage>
</organism>
<dbReference type="Proteomes" id="UP000324222">
    <property type="component" value="Unassembled WGS sequence"/>
</dbReference>
<sequence>MPSNRYGNTSQPTTPLKARTGDRSSGLNTPLTDRPSALSLPTCGVKRRLELAVGSIDNVELKNRLKAIITNTRGPLGGAPSHLGRRPKMKLRKKALDTRRLRKTRHSDRVKEQRAEKTEKEEKVETSTEDGKGKAGKKGAATPATTATTSVAPIPEATAKQVKGKEGKKKGKKGKKKSVKGQESQEGVGGPSITAPLDTEDKKKVKTEVTDTDAPPVTEKLQRVNGFLSKTKKMKKKVGGKVMVAEKEKQEEKVPLTTSSTSLAPSTAAEKKGKGKKAAGKKKATPSEGVTEADTEKAVKGAKKSTKIIKSEKRQLEESEPPPAPNSPLQPPPQEASVRPRKVRRTSSVETNASSVKEEEEETETTAGDEDEEEGGEWNSDSKECRSRIRDALRPKRQAYFSSSSEDTENSDDSEPEVIRNFRSGRGCSGRTGLRTKRSQGSSRYAFRTCFSTSTKKKDPEDAATKNKEAVDGEEVVVVKEEEAEELPLTPRRKRKIANYENQDDYTYVPHDSSSDVDYMEASEDEASATAAPKRESPRLGRSKRRSTRLSSKTSSSGSRTRQQEGEEGTETGSSKVGLAEGAAEPLPQQEAAQEILVGEAVDNSRLGESVAESSSTISGSVCSTIRNRRRSLEVPREAAIKAQKAPMTASAPSSDLEGEARCSSKAPKRKGVALLDRLALSSSFQAQVDEVAGKTQRRKKAVPTVHSDFKDTDEECVREATPGDSEPSARPLRRKRYILSENSASDSQAKDRDPPLVPLRRSRYVLSENSASDSQALESDSSMDKPQPLPMARRRNVIVSSDEAEGQSANPAKTTAAPETHTEDTPNDPPQSPNKKMRPAKKTQTKTDPDPPQQASHAPEEEDDEDDNVPLSTLAHLSRKQDVTLTSPTPRKAAATQQKVAGKSKKRLKVRQLNRLIKESTAQDSESSSFEGFTSIPSQRWGKAKAPTKKYKKKQSLLKAKALHSSSTASESEASDEPRSTRKTKKLGASPLITSPGLTEGQLGAAPSKGHGKAPASHKKKAKSSKKYKKKGGKGLGGASKNSLKGSTVAPHSMPVLECMVDMKAGQKEGQDIPPPPDASTEPAALKDQQPLADPSKYTSVVAPTQQPPNLLPATTNILEERAAPLLSPLPQDMPAAPAESPNKTPQSRKKRNKSSQEAPAKDKANGDGEPLPPLPPPPPPPQVSPAEHQIYTKTAESTPSPKKTGKRKRSVSVCGTAGQEAPEAGKDNTVPATATTTTTTSPTATTPKTTTSSKKNGESAKKKKSSGGSKAAKAEVNELTCTDCGLKFGSVASLEDHRQDCLTIAFEMSMMEAEDHLFECPHCHLTFAKKGTQRKHTTSCRLVKYKRYESKAFKKASRGTSTTPAVLLPVGDTAVVAPPPLPSPGKGSKSSKENISGEVLPGVPDPSQKEVKEVLRVPVYSRNTDKMGTVLVGGNTLQENIKNLEPMQRVAPLAVTDATPKTRREPQQLNGRLLNGEHLDPFPTSPVEESPRCGVCGYETSDSDVLAKHRLILQFSRYCQQQTVKEVCALAANYNLGLDTVRGMVSAATTHQGFITLAFDPKQPPVSALSSLVGAAASTTAKLKEVLASPHCARVLSSLESLAKHYQTSDAVEITGTKQDTLKTVAILEEVLKDISEADNALLRNRMLKSMRETFEAGTLNC</sequence>
<feature type="compositionally biased region" description="Pro residues" evidence="1">
    <location>
        <begin position="1172"/>
        <end position="1185"/>
    </location>
</feature>
<feature type="compositionally biased region" description="Basic residues" evidence="1">
    <location>
        <begin position="943"/>
        <end position="957"/>
    </location>
</feature>
<feature type="compositionally biased region" description="Low complexity" evidence="1">
    <location>
        <begin position="549"/>
        <end position="561"/>
    </location>
</feature>
<feature type="region of interest" description="Disordered" evidence="1">
    <location>
        <begin position="689"/>
        <end position="1274"/>
    </location>
</feature>
<feature type="compositionally biased region" description="Basic residues" evidence="1">
    <location>
        <begin position="1011"/>
        <end position="1034"/>
    </location>
</feature>
<feature type="compositionally biased region" description="Low complexity" evidence="1">
    <location>
        <begin position="580"/>
        <end position="595"/>
    </location>
</feature>
<feature type="compositionally biased region" description="Basic and acidic residues" evidence="1">
    <location>
        <begin position="244"/>
        <end position="254"/>
    </location>
</feature>
<comment type="caution">
    <text evidence="2">The sequence shown here is derived from an EMBL/GenBank/DDBJ whole genome shotgun (WGS) entry which is preliminary data.</text>
</comment>
<protein>
    <submittedName>
        <fullName evidence="2">Uncharacterized protein</fullName>
    </submittedName>
</protein>
<feature type="compositionally biased region" description="Basic residues" evidence="1">
    <location>
        <begin position="166"/>
        <end position="179"/>
    </location>
</feature>
<dbReference type="OrthoDB" id="6382392at2759"/>
<gene>
    <name evidence="2" type="ORF">E2C01_028705</name>
</gene>
<feature type="compositionally biased region" description="Low complexity" evidence="1">
    <location>
        <begin position="958"/>
        <end position="973"/>
    </location>
</feature>
<feature type="compositionally biased region" description="Polar residues" evidence="1">
    <location>
        <begin position="346"/>
        <end position="355"/>
    </location>
</feature>
<feature type="compositionally biased region" description="Acidic residues" evidence="1">
    <location>
        <begin position="406"/>
        <end position="416"/>
    </location>
</feature>
<feature type="compositionally biased region" description="Basic residues" evidence="1">
    <location>
        <begin position="836"/>
        <end position="845"/>
    </location>
</feature>
<feature type="compositionally biased region" description="Basic and acidic residues" evidence="1">
    <location>
        <begin position="199"/>
        <end position="209"/>
    </location>
</feature>
<feature type="compositionally biased region" description="Polar residues" evidence="1">
    <location>
        <begin position="768"/>
        <end position="781"/>
    </location>
</feature>
<proteinExistence type="predicted"/>
<feature type="compositionally biased region" description="Low complexity" evidence="1">
    <location>
        <begin position="138"/>
        <end position="149"/>
    </location>
</feature>
<feature type="compositionally biased region" description="Polar residues" evidence="1">
    <location>
        <begin position="921"/>
        <end position="939"/>
    </location>
</feature>
<feature type="compositionally biased region" description="Low complexity" evidence="1">
    <location>
        <begin position="1233"/>
        <end position="1256"/>
    </location>
</feature>
<feature type="region of interest" description="Disordered" evidence="1">
    <location>
        <begin position="481"/>
        <end position="598"/>
    </location>
</feature>
<feature type="compositionally biased region" description="Acidic residues" evidence="1">
    <location>
        <begin position="518"/>
        <end position="527"/>
    </location>
</feature>
<feature type="compositionally biased region" description="Polar residues" evidence="1">
    <location>
        <begin position="884"/>
        <end position="900"/>
    </location>
</feature>
<feature type="compositionally biased region" description="Basic and acidic residues" evidence="1">
    <location>
        <begin position="708"/>
        <end position="719"/>
    </location>
</feature>
<feature type="compositionally biased region" description="Basic and acidic residues" evidence="1">
    <location>
        <begin position="380"/>
        <end position="394"/>
    </location>
</feature>
<feature type="compositionally biased region" description="Low complexity" evidence="1">
    <location>
        <begin position="614"/>
        <end position="625"/>
    </location>
</feature>
<dbReference type="EMBL" id="VSRR010003238">
    <property type="protein sequence ID" value="MPC35285.1"/>
    <property type="molecule type" value="Genomic_DNA"/>
</dbReference>
<evidence type="ECO:0000256" key="1">
    <source>
        <dbReference type="SAM" id="MobiDB-lite"/>
    </source>
</evidence>
<name>A0A5B7EPF4_PORTR</name>
<feature type="compositionally biased region" description="Basic residues" evidence="1">
    <location>
        <begin position="83"/>
        <end position="93"/>
    </location>
</feature>
<feature type="region of interest" description="Disordered" evidence="1">
    <location>
        <begin position="639"/>
        <end position="669"/>
    </location>
</feature>
<feature type="compositionally biased region" description="Acidic residues" evidence="1">
    <location>
        <begin position="358"/>
        <end position="376"/>
    </location>
</feature>
<feature type="region of interest" description="Disordered" evidence="1">
    <location>
        <begin position="232"/>
        <end position="443"/>
    </location>
</feature>
<feature type="compositionally biased region" description="Basic residues" evidence="1">
    <location>
        <begin position="903"/>
        <end position="913"/>
    </location>
</feature>
<feature type="compositionally biased region" description="Polar residues" evidence="1">
    <location>
        <begin position="1"/>
        <end position="14"/>
    </location>
</feature>
<feature type="compositionally biased region" description="Basic and acidic residues" evidence="1">
    <location>
        <begin position="107"/>
        <end position="133"/>
    </location>
</feature>
<evidence type="ECO:0000313" key="3">
    <source>
        <dbReference type="Proteomes" id="UP000324222"/>
    </source>
</evidence>
<feature type="region of interest" description="Disordered" evidence="1">
    <location>
        <begin position="606"/>
        <end position="625"/>
    </location>
</feature>
<evidence type="ECO:0000313" key="2">
    <source>
        <dbReference type="EMBL" id="MPC35285.1"/>
    </source>
</evidence>